<evidence type="ECO:0000313" key="2">
    <source>
        <dbReference type="EMBL" id="ORY82058.1"/>
    </source>
</evidence>
<proteinExistence type="predicted"/>
<accession>A0A1Y2FDQ5</accession>
<dbReference type="RefSeq" id="XP_040725192.1">
    <property type="nucleotide sequence ID" value="XM_040866867.1"/>
</dbReference>
<evidence type="ECO:0000256" key="1">
    <source>
        <dbReference type="SAM" id="SignalP"/>
    </source>
</evidence>
<keyword evidence="3" id="KW-1185">Reference proteome</keyword>
<dbReference type="EMBL" id="MCFI01000010">
    <property type="protein sequence ID" value="ORY82058.1"/>
    <property type="molecule type" value="Genomic_DNA"/>
</dbReference>
<dbReference type="GeneID" id="63783466"/>
<reference evidence="2 3" key="1">
    <citation type="submission" date="2016-07" db="EMBL/GenBank/DDBJ databases">
        <title>Pervasive Adenine N6-methylation of Active Genes in Fungi.</title>
        <authorList>
            <consortium name="DOE Joint Genome Institute"/>
            <person name="Mondo S.J."/>
            <person name="Dannebaum R.O."/>
            <person name="Kuo R.C."/>
            <person name="Labutti K."/>
            <person name="Haridas S."/>
            <person name="Kuo A."/>
            <person name="Salamov A."/>
            <person name="Ahrendt S.R."/>
            <person name="Lipzen A."/>
            <person name="Sullivan W."/>
            <person name="Andreopoulos W.B."/>
            <person name="Clum A."/>
            <person name="Lindquist E."/>
            <person name="Daum C."/>
            <person name="Ramamoorthy G.K."/>
            <person name="Gryganskyi A."/>
            <person name="Culley D."/>
            <person name="Magnuson J.K."/>
            <person name="James T.Y."/>
            <person name="O'Malley M.A."/>
            <person name="Stajich J.E."/>
            <person name="Spatafora J.W."/>
            <person name="Visel A."/>
            <person name="Grigoriev I.V."/>
        </authorList>
    </citation>
    <scope>NUCLEOTIDE SEQUENCE [LARGE SCALE GENOMIC DNA]</scope>
    <source>
        <strain evidence="2 3">12-1054</strain>
    </source>
</reference>
<evidence type="ECO:0008006" key="4">
    <source>
        <dbReference type="Google" id="ProtNLM"/>
    </source>
</evidence>
<dbReference type="OMA" id="FFDMPNQ"/>
<dbReference type="STRING" id="56484.A0A1Y2FDQ5"/>
<gene>
    <name evidence="2" type="ORF">BCR37DRAFT_29149</name>
</gene>
<dbReference type="OrthoDB" id="4540290at2759"/>
<name>A0A1Y2FDQ5_PROLT</name>
<dbReference type="Proteomes" id="UP000193685">
    <property type="component" value="Unassembled WGS sequence"/>
</dbReference>
<keyword evidence="1" id="KW-0732">Signal</keyword>
<protein>
    <recommendedName>
        <fullName evidence="4">Alpha/Beta hydrolase protein</fullName>
    </recommendedName>
</protein>
<evidence type="ECO:0000313" key="3">
    <source>
        <dbReference type="Proteomes" id="UP000193685"/>
    </source>
</evidence>
<feature type="chain" id="PRO_5012078949" description="Alpha/Beta hydrolase protein" evidence="1">
    <location>
        <begin position="16"/>
        <end position="310"/>
    </location>
</feature>
<dbReference type="SUPFAM" id="SSF53474">
    <property type="entry name" value="alpha/beta-Hydrolases"/>
    <property type="match status" value="1"/>
</dbReference>
<feature type="signal peptide" evidence="1">
    <location>
        <begin position="1"/>
        <end position="15"/>
    </location>
</feature>
<dbReference type="InterPro" id="IPR029058">
    <property type="entry name" value="AB_hydrolase_fold"/>
</dbReference>
<sequence>MYLYSILSVVSLACAQRPQSARAGISPPRPGATAPDGSLIIDNTVLVDGLRLRYKLSVPPSLLVGGASADPAARPLGLNVLLHGDGGASFEDFPHAGVRAGLLGCVVLAPNDALLWGGQSTRATQRPDGVAHAAAVNTLIRSVLPNIARFDPEQVWFTGVSGGSLLLSGFFAPAFMAAYKTGIMFLCGGLAPPARRVTSTLDTATLSKIRLHWQSSQNELVSLKTQIPGAIRFFEDAARTAGVDQGVLDKLQTVDATPTGSHCAFDNRGFNSGIAKMMEEETWSRIMFRSETAASVGVTGREDPFRRQQR</sequence>
<dbReference type="AlphaFoldDB" id="A0A1Y2FDQ5"/>
<comment type="caution">
    <text evidence="2">The sequence shown here is derived from an EMBL/GenBank/DDBJ whole genome shotgun (WGS) entry which is preliminary data.</text>
</comment>
<organism evidence="2 3">
    <name type="scientific">Protomyces lactucae-debilis</name>
    <dbReference type="NCBI Taxonomy" id="2754530"/>
    <lineage>
        <taxon>Eukaryota</taxon>
        <taxon>Fungi</taxon>
        <taxon>Dikarya</taxon>
        <taxon>Ascomycota</taxon>
        <taxon>Taphrinomycotina</taxon>
        <taxon>Taphrinomycetes</taxon>
        <taxon>Taphrinales</taxon>
        <taxon>Protomycetaceae</taxon>
        <taxon>Protomyces</taxon>
    </lineage>
</organism>